<protein>
    <submittedName>
        <fullName evidence="1">Uncharacterized protein</fullName>
    </submittedName>
</protein>
<evidence type="ECO:0000313" key="2">
    <source>
        <dbReference type="Proteomes" id="UP001190700"/>
    </source>
</evidence>
<accession>A0AAE0FNZ8</accession>
<keyword evidence="2" id="KW-1185">Reference proteome</keyword>
<reference evidence="1 2" key="1">
    <citation type="journal article" date="2015" name="Genome Biol. Evol.">
        <title>Comparative Genomics of a Bacterivorous Green Alga Reveals Evolutionary Causalities and Consequences of Phago-Mixotrophic Mode of Nutrition.</title>
        <authorList>
            <person name="Burns J.A."/>
            <person name="Paasch A."/>
            <person name="Narechania A."/>
            <person name="Kim E."/>
        </authorList>
    </citation>
    <scope>NUCLEOTIDE SEQUENCE [LARGE SCALE GENOMIC DNA]</scope>
    <source>
        <strain evidence="1 2">PLY_AMNH</strain>
    </source>
</reference>
<gene>
    <name evidence="1" type="ORF">CYMTET_27835</name>
</gene>
<proteinExistence type="predicted"/>
<evidence type="ECO:0000313" key="1">
    <source>
        <dbReference type="EMBL" id="KAK3263351.1"/>
    </source>
</evidence>
<name>A0AAE0FNZ8_9CHLO</name>
<comment type="caution">
    <text evidence="1">The sequence shown here is derived from an EMBL/GenBank/DDBJ whole genome shotgun (WGS) entry which is preliminary data.</text>
</comment>
<dbReference type="EMBL" id="LGRX02015523">
    <property type="protein sequence ID" value="KAK3263351.1"/>
    <property type="molecule type" value="Genomic_DNA"/>
</dbReference>
<dbReference type="AlphaFoldDB" id="A0AAE0FNZ8"/>
<dbReference type="Proteomes" id="UP001190700">
    <property type="component" value="Unassembled WGS sequence"/>
</dbReference>
<sequence length="385" mass="42508">MSPAGGISAAPTVTAGRREWEAAITLCEIQPLVDDGKMVPLDSYPDGEHETACTVADLPTFRLLFLLSVVFASMGVTVYRYDVSQAFIHALLEVFWQAFSSAFKAKNVGRMSSVLQLTVDYDTRGVYLSQSRQIIKELITKFKLPQKTYNSPMDRVAQYLHHTQHYRIIYEHIRVPLSVLTVQVYSDADHARDRVNDCLSYTGGVIFVNGLLLHWACTRQTDADMSSTGSEYVAASVTGQRSMSVLHMLVEMFGSIRIAQQEPVSACATATSYPTSDSDWMQRAARFFEDHALGVGQHGPPSPPVPVYLDATRSRMYEGTAPFIPRVELPACVMIDNTACSSTIGNAMLSPKVKHVVDKVQQIISMISDYMSDIIRPHPSGVGNA</sequence>
<organism evidence="1 2">
    <name type="scientific">Cymbomonas tetramitiformis</name>
    <dbReference type="NCBI Taxonomy" id="36881"/>
    <lineage>
        <taxon>Eukaryota</taxon>
        <taxon>Viridiplantae</taxon>
        <taxon>Chlorophyta</taxon>
        <taxon>Pyramimonadophyceae</taxon>
        <taxon>Pyramimonadales</taxon>
        <taxon>Pyramimonadaceae</taxon>
        <taxon>Cymbomonas</taxon>
    </lineage>
</organism>